<organism evidence="5">
    <name type="scientific">Arion vulgaris</name>
    <dbReference type="NCBI Taxonomy" id="1028688"/>
    <lineage>
        <taxon>Eukaryota</taxon>
        <taxon>Metazoa</taxon>
        <taxon>Spiralia</taxon>
        <taxon>Lophotrochozoa</taxon>
        <taxon>Mollusca</taxon>
        <taxon>Gastropoda</taxon>
        <taxon>Heterobranchia</taxon>
        <taxon>Euthyneura</taxon>
        <taxon>Panpulmonata</taxon>
        <taxon>Eupulmonata</taxon>
        <taxon>Stylommatophora</taxon>
        <taxon>Helicina</taxon>
        <taxon>Arionoidea</taxon>
        <taxon>Arionidae</taxon>
        <taxon>Arion</taxon>
    </lineage>
</organism>
<dbReference type="Pfam" id="PF23598">
    <property type="entry name" value="LRR_14"/>
    <property type="match status" value="1"/>
</dbReference>
<dbReference type="InterPro" id="IPR032675">
    <property type="entry name" value="LRR_dom_sf"/>
</dbReference>
<dbReference type="PROSITE" id="PS51450">
    <property type="entry name" value="LRR"/>
    <property type="match status" value="3"/>
</dbReference>
<evidence type="ECO:0000256" key="3">
    <source>
        <dbReference type="SAM" id="MobiDB-lite"/>
    </source>
</evidence>
<dbReference type="InterPro" id="IPR045060">
    <property type="entry name" value="Phe-tRNA-ligase_IIc_bsu"/>
</dbReference>
<keyword evidence="2" id="KW-0677">Repeat</keyword>
<dbReference type="InterPro" id="IPR020825">
    <property type="entry name" value="Phe-tRNA_synthase-like_B3/B4"/>
</dbReference>
<evidence type="ECO:0000256" key="1">
    <source>
        <dbReference type="ARBA" id="ARBA00022614"/>
    </source>
</evidence>
<feature type="region of interest" description="Disordered" evidence="3">
    <location>
        <begin position="248"/>
        <end position="268"/>
    </location>
</feature>
<dbReference type="PANTHER" id="PTHR10947">
    <property type="entry name" value="PHENYLALANYL-TRNA SYNTHETASE BETA CHAIN AND LEUCINE-RICH REPEAT-CONTAINING PROTEIN 47"/>
    <property type="match status" value="1"/>
</dbReference>
<evidence type="ECO:0000259" key="4">
    <source>
        <dbReference type="SMART" id="SM00873"/>
    </source>
</evidence>
<proteinExistence type="predicted"/>
<feature type="compositionally biased region" description="Basic residues" evidence="3">
    <location>
        <begin position="256"/>
        <end position="267"/>
    </location>
</feature>
<dbReference type="InterPro" id="IPR005146">
    <property type="entry name" value="B3/B4_tRNA-bd"/>
</dbReference>
<dbReference type="SMART" id="SM00364">
    <property type="entry name" value="LRR_BAC"/>
    <property type="match status" value="5"/>
</dbReference>
<dbReference type="InterPro" id="IPR001611">
    <property type="entry name" value="Leu-rich_rpt"/>
</dbReference>
<dbReference type="SMART" id="SM00369">
    <property type="entry name" value="LRR_TYP"/>
    <property type="match status" value="6"/>
</dbReference>
<evidence type="ECO:0000256" key="2">
    <source>
        <dbReference type="ARBA" id="ARBA00022737"/>
    </source>
</evidence>
<dbReference type="InterPro" id="IPR055414">
    <property type="entry name" value="LRR_R13L4/SHOC2-like"/>
</dbReference>
<gene>
    <name evidence="5" type="primary">ORF99789</name>
</gene>
<dbReference type="Gene3D" id="3.50.40.10">
    <property type="entry name" value="Phenylalanyl-trna Synthetase, Chain B, domain 3"/>
    <property type="match status" value="1"/>
</dbReference>
<feature type="domain" description="B3/B4 tRNA-binding" evidence="4">
    <location>
        <begin position="300"/>
        <end position="478"/>
    </location>
</feature>
<dbReference type="PANTHER" id="PTHR10947:SF3">
    <property type="entry name" value="LEUCINE-RICH REPEAT-CONTAINING PROTEIN 47"/>
    <property type="match status" value="1"/>
</dbReference>
<dbReference type="SMART" id="SM00873">
    <property type="entry name" value="B3_4"/>
    <property type="match status" value="1"/>
</dbReference>
<dbReference type="GO" id="GO:0004826">
    <property type="term" value="F:phenylalanine-tRNA ligase activity"/>
    <property type="evidence" value="ECO:0007669"/>
    <property type="project" value="InterPro"/>
</dbReference>
<dbReference type="GO" id="GO:0006432">
    <property type="term" value="P:phenylalanyl-tRNA aminoacylation"/>
    <property type="evidence" value="ECO:0007669"/>
    <property type="project" value="InterPro"/>
</dbReference>
<feature type="region of interest" description="Disordered" evidence="3">
    <location>
        <begin position="481"/>
        <end position="506"/>
    </location>
</feature>
<sequence length="553" mass="61372">MASGMWEEVQAVKSENRRELSLQGPIINKRIEDYGLDLNIFTLSSLNLLKIAGTSLEEIPEQVGNLSNLTSLMLENNKLKELPSSIGNLKSLKTLDVSGNKLQTLPDTVSNLVNLQSLNANLNALSSFPNISGLKFLAYLSISRNKLTSLPEGVSDPSLTLLSTIDAANNEIDSLPTDISNLLHLIKLNVASNKLDSLPLELCECPKLKEVTIAENKMKDKKLLKLAEHSTKSLLSYLSTLLDKQRATEEGASKGKKDKKKNKKKGGKGVEDLERDFMSVLQFEPDKGFQISITAGVMSVRQYLVCCIIRNLDFNKSNNMFKRFINLQTKLHDTICEKRQTATIATHDLKLVKGPLTYDAVLPQFIQITPLFKTKPTTAEALMKELRDQADAFRREKKRSTLSGIHKYLDLLKDKSHYPCLRDADGDVISFPPITNSEKTKVSKETTDILLEVTSTVNFDICKKVMEELLVNILLTGVGSSSGGTPDKGGDAAKAEEDDGDVKEEVDMSRVKTQQSLTVEQVKVIDGQGNLRIIYPSRVDLQNPAFDVIRNYE</sequence>
<accession>A0A0B7A6W0</accession>
<dbReference type="EMBL" id="HACG01029532">
    <property type="protein sequence ID" value="CEK76397.1"/>
    <property type="molecule type" value="Transcribed_RNA"/>
</dbReference>
<keyword evidence="1" id="KW-0433">Leucine-rich repeat</keyword>
<dbReference type="GO" id="GO:0003723">
    <property type="term" value="F:RNA binding"/>
    <property type="evidence" value="ECO:0007669"/>
    <property type="project" value="InterPro"/>
</dbReference>
<dbReference type="SUPFAM" id="SSF52058">
    <property type="entry name" value="L domain-like"/>
    <property type="match status" value="1"/>
</dbReference>
<dbReference type="InterPro" id="IPR003591">
    <property type="entry name" value="Leu-rich_rpt_typical-subtyp"/>
</dbReference>
<reference evidence="5" key="1">
    <citation type="submission" date="2014-12" db="EMBL/GenBank/DDBJ databases">
        <title>Insight into the proteome of Arion vulgaris.</title>
        <authorList>
            <person name="Aradska J."/>
            <person name="Bulat T."/>
            <person name="Smidak R."/>
            <person name="Sarate P."/>
            <person name="Gangsoo J."/>
            <person name="Sialana F."/>
            <person name="Bilban M."/>
            <person name="Lubec G."/>
        </authorList>
    </citation>
    <scope>NUCLEOTIDE SEQUENCE</scope>
    <source>
        <tissue evidence="5">Skin</tissue>
    </source>
</reference>
<dbReference type="AlphaFoldDB" id="A0A0B7A6W0"/>
<dbReference type="Gene3D" id="3.80.10.10">
    <property type="entry name" value="Ribonuclease Inhibitor"/>
    <property type="match status" value="2"/>
</dbReference>
<evidence type="ECO:0000313" key="5">
    <source>
        <dbReference type="EMBL" id="CEK76397.1"/>
    </source>
</evidence>
<protein>
    <recommendedName>
        <fullName evidence="4">B3/B4 tRNA-binding domain-containing protein</fullName>
    </recommendedName>
</protein>
<name>A0A0B7A6W0_9EUPU</name>